<dbReference type="Proteomes" id="UP000000305">
    <property type="component" value="Unassembled WGS sequence"/>
</dbReference>
<proteinExistence type="predicted"/>
<protein>
    <submittedName>
        <fullName evidence="2">Uncharacterized protein</fullName>
    </submittedName>
</protein>
<feature type="coiled-coil region" evidence="1">
    <location>
        <begin position="104"/>
        <end position="131"/>
    </location>
</feature>
<organism evidence="2 3">
    <name type="scientific">Daphnia pulex</name>
    <name type="common">Water flea</name>
    <dbReference type="NCBI Taxonomy" id="6669"/>
    <lineage>
        <taxon>Eukaryota</taxon>
        <taxon>Metazoa</taxon>
        <taxon>Ecdysozoa</taxon>
        <taxon>Arthropoda</taxon>
        <taxon>Crustacea</taxon>
        <taxon>Branchiopoda</taxon>
        <taxon>Diplostraca</taxon>
        <taxon>Cladocera</taxon>
        <taxon>Anomopoda</taxon>
        <taxon>Daphniidae</taxon>
        <taxon>Daphnia</taxon>
    </lineage>
</organism>
<reference evidence="2 3" key="1">
    <citation type="journal article" date="2011" name="Science">
        <title>The ecoresponsive genome of Daphnia pulex.</title>
        <authorList>
            <person name="Colbourne J.K."/>
            <person name="Pfrender M.E."/>
            <person name="Gilbert D."/>
            <person name="Thomas W.K."/>
            <person name="Tucker A."/>
            <person name="Oakley T.H."/>
            <person name="Tokishita S."/>
            <person name="Aerts A."/>
            <person name="Arnold G.J."/>
            <person name="Basu M.K."/>
            <person name="Bauer D.J."/>
            <person name="Caceres C.E."/>
            <person name="Carmel L."/>
            <person name="Casola C."/>
            <person name="Choi J.H."/>
            <person name="Detter J.C."/>
            <person name="Dong Q."/>
            <person name="Dusheyko S."/>
            <person name="Eads B.D."/>
            <person name="Frohlich T."/>
            <person name="Geiler-Samerotte K.A."/>
            <person name="Gerlach D."/>
            <person name="Hatcher P."/>
            <person name="Jogdeo S."/>
            <person name="Krijgsveld J."/>
            <person name="Kriventseva E.V."/>
            <person name="Kultz D."/>
            <person name="Laforsch C."/>
            <person name="Lindquist E."/>
            <person name="Lopez J."/>
            <person name="Manak J.R."/>
            <person name="Muller J."/>
            <person name="Pangilinan J."/>
            <person name="Patwardhan R.P."/>
            <person name="Pitluck S."/>
            <person name="Pritham E.J."/>
            <person name="Rechtsteiner A."/>
            <person name="Rho M."/>
            <person name="Rogozin I.B."/>
            <person name="Sakarya O."/>
            <person name="Salamov A."/>
            <person name="Schaack S."/>
            <person name="Shapiro H."/>
            <person name="Shiga Y."/>
            <person name="Skalitzky C."/>
            <person name="Smith Z."/>
            <person name="Souvorov A."/>
            <person name="Sung W."/>
            <person name="Tang Z."/>
            <person name="Tsuchiya D."/>
            <person name="Tu H."/>
            <person name="Vos H."/>
            <person name="Wang M."/>
            <person name="Wolf Y.I."/>
            <person name="Yamagata H."/>
            <person name="Yamada T."/>
            <person name="Ye Y."/>
            <person name="Shaw J.R."/>
            <person name="Andrews J."/>
            <person name="Crease T.J."/>
            <person name="Tang H."/>
            <person name="Lucas S.M."/>
            <person name="Robertson H.M."/>
            <person name="Bork P."/>
            <person name="Koonin E.V."/>
            <person name="Zdobnov E.M."/>
            <person name="Grigoriev I.V."/>
            <person name="Lynch M."/>
            <person name="Boore J.L."/>
        </authorList>
    </citation>
    <scope>NUCLEOTIDE SEQUENCE [LARGE SCALE GENOMIC DNA]</scope>
</reference>
<evidence type="ECO:0000256" key="1">
    <source>
        <dbReference type="SAM" id="Coils"/>
    </source>
</evidence>
<dbReference type="KEGG" id="dpx:DAPPUDRAFT_320323"/>
<gene>
    <name evidence="2" type="ORF">DAPPUDRAFT_320323</name>
</gene>
<name>E9GPJ1_DAPPU</name>
<sequence>MASADYQQVILIDSEDEDFYFSDVLKENMEISYEDYIKKRSGMNKETERATKKLFSTCCALLKDIEVLLIRKNGISHYTPIGAAAKTFSVEFKEHARKLSFATAIDAAKRSEALEKEIENKRTELEGIVASVNSINPSFRRPVPQTETFPKKMRIIKSTPAASHSSVVSVDSVESTSKCLPGSTADIPQSVPAAVIAVSATQRPLD</sequence>
<dbReference type="HOGENOM" id="CLU_1333136_0_0_1"/>
<evidence type="ECO:0000313" key="2">
    <source>
        <dbReference type="EMBL" id="EFX78668.1"/>
    </source>
</evidence>
<dbReference type="InParanoid" id="E9GPJ1"/>
<dbReference type="EMBL" id="GL732556">
    <property type="protein sequence ID" value="EFX78668.1"/>
    <property type="molecule type" value="Genomic_DNA"/>
</dbReference>
<evidence type="ECO:0000313" key="3">
    <source>
        <dbReference type="Proteomes" id="UP000000305"/>
    </source>
</evidence>
<dbReference type="AlphaFoldDB" id="E9GPJ1"/>
<dbReference type="PhylomeDB" id="E9GPJ1"/>
<keyword evidence="3" id="KW-1185">Reference proteome</keyword>
<accession>E9GPJ1</accession>
<keyword evidence="1" id="KW-0175">Coiled coil</keyword>